<keyword evidence="2" id="KW-1185">Reference proteome</keyword>
<sequence>MPEWSMDGLSTPPESLTLPDTATNLALLDMAAGHFSRIEFVSGGAVPGSLIAEFAKIARDYVNEIQHSGQRAVDAAAAAKPSTAVFVTSTAQEPTVAFQFQDSGQQQEAPQPDVMQMSLSDTMARHPAMPGNPLQSEFVDFSFYNGVDQVSPGALMGTDVMRLFSYFLPDLDPMFYQGLTQDYDMLPS</sequence>
<accession>A0A4U6XKS5</accession>
<dbReference type="AlphaFoldDB" id="A0A4U6XKS5"/>
<dbReference type="Proteomes" id="UP000310108">
    <property type="component" value="Unassembled WGS sequence"/>
</dbReference>
<dbReference type="EMBL" id="PJEX01000075">
    <property type="protein sequence ID" value="TKW56209.1"/>
    <property type="molecule type" value="Genomic_DNA"/>
</dbReference>
<proteinExistence type="predicted"/>
<organism evidence="1 2">
    <name type="scientific">Colletotrichum tanaceti</name>
    <dbReference type="NCBI Taxonomy" id="1306861"/>
    <lineage>
        <taxon>Eukaryota</taxon>
        <taxon>Fungi</taxon>
        <taxon>Dikarya</taxon>
        <taxon>Ascomycota</taxon>
        <taxon>Pezizomycotina</taxon>
        <taxon>Sordariomycetes</taxon>
        <taxon>Hypocreomycetidae</taxon>
        <taxon>Glomerellales</taxon>
        <taxon>Glomerellaceae</taxon>
        <taxon>Colletotrichum</taxon>
        <taxon>Colletotrichum destructivum species complex</taxon>
    </lineage>
</organism>
<name>A0A4U6XKS5_9PEZI</name>
<reference evidence="1 2" key="1">
    <citation type="journal article" date="2019" name="PLoS ONE">
        <title>Comparative genome analysis indicates high evolutionary potential of pathogenicity genes in Colletotrichum tanaceti.</title>
        <authorList>
            <person name="Lelwala R.V."/>
            <person name="Korhonen P.K."/>
            <person name="Young N.D."/>
            <person name="Scott J.B."/>
            <person name="Ades P.A."/>
            <person name="Gasser R.B."/>
            <person name="Taylor P.W.J."/>
        </authorList>
    </citation>
    <scope>NUCLEOTIDE SEQUENCE [LARGE SCALE GENOMIC DNA]</scope>
    <source>
        <strain evidence="1">BRIP57314</strain>
    </source>
</reference>
<evidence type="ECO:0000313" key="1">
    <source>
        <dbReference type="EMBL" id="TKW56209.1"/>
    </source>
</evidence>
<dbReference type="OrthoDB" id="39175at2759"/>
<protein>
    <submittedName>
        <fullName evidence="1">Uncharacterized protein</fullName>
    </submittedName>
</protein>
<evidence type="ECO:0000313" key="2">
    <source>
        <dbReference type="Proteomes" id="UP000310108"/>
    </source>
</evidence>
<comment type="caution">
    <text evidence="1">The sequence shown here is derived from an EMBL/GenBank/DDBJ whole genome shotgun (WGS) entry which is preliminary data.</text>
</comment>
<gene>
    <name evidence="1" type="ORF">CTA1_6234</name>
</gene>
<dbReference type="STRING" id="1306861.A0A4U6XKS5"/>